<dbReference type="SUPFAM" id="SSF52833">
    <property type="entry name" value="Thioredoxin-like"/>
    <property type="match status" value="1"/>
</dbReference>
<gene>
    <name evidence="1" type="ORF">GA0070608_3257</name>
    <name evidence="2" type="ORF">OIE14_19660</name>
</gene>
<accession>A0A1C6VIU8</accession>
<organism evidence="1 3">
    <name type="scientific">Micromonospora peucetia</name>
    <dbReference type="NCBI Taxonomy" id="47871"/>
    <lineage>
        <taxon>Bacteria</taxon>
        <taxon>Bacillati</taxon>
        <taxon>Actinomycetota</taxon>
        <taxon>Actinomycetes</taxon>
        <taxon>Micromonosporales</taxon>
        <taxon>Micromonosporaceae</taxon>
        <taxon>Micromonospora</taxon>
    </lineage>
</organism>
<dbReference type="Gene3D" id="3.40.30.10">
    <property type="entry name" value="Glutaredoxin"/>
    <property type="match status" value="1"/>
</dbReference>
<name>A0A1C6VIU8_9ACTN</name>
<dbReference type="AlphaFoldDB" id="A0A1C6VIU8"/>
<keyword evidence="4" id="KW-1185">Reference proteome</keyword>
<dbReference type="InterPro" id="IPR053977">
    <property type="entry name" value="Rv2466c-like"/>
</dbReference>
<reference evidence="2 4" key="3">
    <citation type="submission" date="2022-10" db="EMBL/GenBank/DDBJ databases">
        <title>The complete genomes of actinobacterial strains from the NBC collection.</title>
        <authorList>
            <person name="Joergensen T.S."/>
            <person name="Alvarez Arevalo M."/>
            <person name="Sterndorff E.B."/>
            <person name="Faurdal D."/>
            <person name="Vuksanovic O."/>
            <person name="Mourched A.-S."/>
            <person name="Charusanti P."/>
            <person name="Shaw S."/>
            <person name="Blin K."/>
            <person name="Weber T."/>
        </authorList>
    </citation>
    <scope>NUCLEOTIDE SEQUENCE [LARGE SCALE GENOMIC DNA]</scope>
    <source>
        <strain evidence="2 4">NBC 01809</strain>
    </source>
</reference>
<dbReference type="EMBL" id="FMIC01000002">
    <property type="protein sequence ID" value="SCL66276.1"/>
    <property type="molecule type" value="Genomic_DNA"/>
</dbReference>
<sequence>MSERVTVDMWFDPLCPWAWITSRWLLEVEQVRDVDIRFRVMSLSVLNEGRELSEQYQELLRTGWGPVRICIAVEQRYGPDAVRKLYTALGTRIHLGQEKLAPELFTAALADVGLDPALADVAEGTGYDEALRASHEAGMRPVGTDVGTPVIHAPGPDGDPVAFFGPVITPAPKGEAAGRLWDGVLLVAGTPGFYELKRSRDRDPIFD</sequence>
<reference evidence="1" key="2">
    <citation type="submission" date="2016-06" db="EMBL/GenBank/DDBJ databases">
        <authorList>
            <person name="Kjaerup R.B."/>
            <person name="Dalgaard T.S."/>
            <person name="Juul-Madsen H.R."/>
        </authorList>
    </citation>
    <scope>NUCLEOTIDE SEQUENCE [LARGE SCALE GENOMIC DNA]</scope>
    <source>
        <strain evidence="1">DSM 43363</strain>
    </source>
</reference>
<dbReference type="Proteomes" id="UP001334804">
    <property type="component" value="Chromosome"/>
</dbReference>
<dbReference type="Pfam" id="PF22234">
    <property type="entry name" value="Rv2466c-like"/>
    <property type="match status" value="1"/>
</dbReference>
<dbReference type="CDD" id="cd02972">
    <property type="entry name" value="DsbA_family"/>
    <property type="match status" value="1"/>
</dbReference>
<dbReference type="EMBL" id="CP109071">
    <property type="protein sequence ID" value="WSA30409.1"/>
    <property type="molecule type" value="Genomic_DNA"/>
</dbReference>
<evidence type="ECO:0000313" key="1">
    <source>
        <dbReference type="EMBL" id="SCL66276.1"/>
    </source>
</evidence>
<evidence type="ECO:0000313" key="4">
    <source>
        <dbReference type="Proteomes" id="UP001334804"/>
    </source>
</evidence>
<dbReference type="STRING" id="47871.GA0070608_3257"/>
<dbReference type="OrthoDB" id="4125991at2"/>
<evidence type="ECO:0000313" key="2">
    <source>
        <dbReference type="EMBL" id="WSA30409.1"/>
    </source>
</evidence>
<proteinExistence type="predicted"/>
<dbReference type="RefSeq" id="WP_091628819.1">
    <property type="nucleotide sequence ID" value="NZ_CP109071.1"/>
</dbReference>
<dbReference type="Proteomes" id="UP000199343">
    <property type="component" value="Unassembled WGS sequence"/>
</dbReference>
<protein>
    <submittedName>
        <fullName evidence="2">Disulfide bond formation protein DsbA</fullName>
    </submittedName>
</protein>
<evidence type="ECO:0000313" key="3">
    <source>
        <dbReference type="Proteomes" id="UP000199343"/>
    </source>
</evidence>
<reference evidence="3" key="1">
    <citation type="submission" date="2016-06" db="EMBL/GenBank/DDBJ databases">
        <authorList>
            <person name="Varghese N."/>
            <person name="Submissions Spin"/>
        </authorList>
    </citation>
    <scope>NUCLEOTIDE SEQUENCE [LARGE SCALE GENOMIC DNA]</scope>
    <source>
        <strain evidence="3">DSM 43363</strain>
    </source>
</reference>
<dbReference type="InterPro" id="IPR036249">
    <property type="entry name" value="Thioredoxin-like_sf"/>
</dbReference>